<keyword evidence="1" id="KW-0175">Coiled coil</keyword>
<keyword evidence="4" id="KW-1185">Reference proteome</keyword>
<evidence type="ECO:0000256" key="1">
    <source>
        <dbReference type="SAM" id="Coils"/>
    </source>
</evidence>
<dbReference type="PANTHER" id="PTHR13066:SF2">
    <property type="entry name" value="GOLGIN-45"/>
    <property type="match status" value="1"/>
</dbReference>
<gene>
    <name evidence="3" type="ORF">AB6A40_002063</name>
</gene>
<accession>A0ABD6EB42</accession>
<proteinExistence type="predicted"/>
<sequence>MKSLRNAKAPAPSIFVPWEPYKAAPGPDHCDTRSPPPISNRKLIPYRSLPVSKPDSDKTIQHSESRNGNIEIESKKTSSGIVNRKLSGISCDDSEKCVQSEIEKLKDELQVEREVSAELKRLLVASMGDDVVCHLQSLSEDKVRLAHTLESFGAQLTSDRNRADDLQITSDMWKCKFLAMSIRADEILTQKAQLLSHLRNMQTTLGDIVAEVSSGSYSVLSSELRERAMALINMDLSELCGRTPCDEKFHKPDPLTANITVSCCRNCSGNEIKLI</sequence>
<dbReference type="EMBL" id="JBGFUD010000864">
    <property type="protein sequence ID" value="MFH4975354.1"/>
    <property type="molecule type" value="Genomic_DNA"/>
</dbReference>
<feature type="compositionally biased region" description="Basic and acidic residues" evidence="2">
    <location>
        <begin position="54"/>
        <end position="65"/>
    </location>
</feature>
<name>A0ABD6EB42_9BILA</name>
<evidence type="ECO:0008006" key="5">
    <source>
        <dbReference type="Google" id="ProtNLM"/>
    </source>
</evidence>
<dbReference type="PANTHER" id="PTHR13066">
    <property type="entry name" value="BASIC LEUCINE ZIPPER NUCLEAR FACTOR 1 BLZF1 PROTEIN"/>
    <property type="match status" value="1"/>
</dbReference>
<comment type="caution">
    <text evidence="3">The sequence shown here is derived from an EMBL/GenBank/DDBJ whole genome shotgun (WGS) entry which is preliminary data.</text>
</comment>
<evidence type="ECO:0000313" key="4">
    <source>
        <dbReference type="Proteomes" id="UP001608902"/>
    </source>
</evidence>
<dbReference type="AlphaFoldDB" id="A0ABD6EB42"/>
<feature type="region of interest" description="Disordered" evidence="2">
    <location>
        <begin position="17"/>
        <end position="68"/>
    </location>
</feature>
<evidence type="ECO:0000313" key="3">
    <source>
        <dbReference type="EMBL" id="MFH4975354.1"/>
    </source>
</evidence>
<organism evidence="3 4">
    <name type="scientific">Gnathostoma spinigerum</name>
    <dbReference type="NCBI Taxonomy" id="75299"/>
    <lineage>
        <taxon>Eukaryota</taxon>
        <taxon>Metazoa</taxon>
        <taxon>Ecdysozoa</taxon>
        <taxon>Nematoda</taxon>
        <taxon>Chromadorea</taxon>
        <taxon>Rhabditida</taxon>
        <taxon>Spirurina</taxon>
        <taxon>Gnathostomatomorpha</taxon>
        <taxon>Gnathostomatoidea</taxon>
        <taxon>Gnathostomatidae</taxon>
        <taxon>Gnathostoma</taxon>
    </lineage>
</organism>
<reference evidence="3 4" key="1">
    <citation type="submission" date="2024-08" db="EMBL/GenBank/DDBJ databases">
        <title>Gnathostoma spinigerum genome.</title>
        <authorList>
            <person name="Gonzalez-Bertolin B."/>
            <person name="Monzon S."/>
            <person name="Zaballos A."/>
            <person name="Jimenez P."/>
            <person name="Dekumyoy P."/>
            <person name="Varona S."/>
            <person name="Cuesta I."/>
            <person name="Sumanam S."/>
            <person name="Adisakwattana P."/>
            <person name="Gasser R.B."/>
            <person name="Hernandez-Gonzalez A."/>
            <person name="Young N.D."/>
            <person name="Perteguer M.J."/>
        </authorList>
    </citation>
    <scope>NUCLEOTIDE SEQUENCE [LARGE SCALE GENOMIC DNA]</scope>
    <source>
        <strain evidence="3">AL3</strain>
        <tissue evidence="3">Liver</tissue>
    </source>
</reference>
<dbReference type="Proteomes" id="UP001608902">
    <property type="component" value="Unassembled WGS sequence"/>
</dbReference>
<protein>
    <recommendedName>
        <fullName evidence="5">Golgin-45</fullName>
    </recommendedName>
</protein>
<feature type="coiled-coil region" evidence="1">
    <location>
        <begin position="95"/>
        <end position="122"/>
    </location>
</feature>
<evidence type="ECO:0000256" key="2">
    <source>
        <dbReference type="SAM" id="MobiDB-lite"/>
    </source>
</evidence>
<dbReference type="InterPro" id="IPR027095">
    <property type="entry name" value="Golgin-45"/>
</dbReference>